<sequence length="95" mass="10439">MTKISRHLATSKRRKTRIASSRAIKAMISRRPSSKDALGSARNITFSNIQVTKVEKQIAIDQFYNAEPSESKNEKSDGVWGNASSDDASDGLPVE</sequence>
<gene>
    <name evidence="2" type="ORF">A4U43_C04F21920</name>
</gene>
<feature type="region of interest" description="Disordered" evidence="1">
    <location>
        <begin position="64"/>
        <end position="95"/>
    </location>
</feature>
<dbReference type="InterPro" id="IPR012334">
    <property type="entry name" value="Pectin_lyas_fold"/>
</dbReference>
<keyword evidence="3" id="KW-1185">Reference proteome</keyword>
<dbReference type="SUPFAM" id="SSF51126">
    <property type="entry name" value="Pectin lyase-like"/>
    <property type="match status" value="1"/>
</dbReference>
<dbReference type="AlphaFoldDB" id="A0A5P1F2T0"/>
<dbReference type="Gramene" id="ONK72676">
    <property type="protein sequence ID" value="ONK72676"/>
    <property type="gene ID" value="A4U43_C04F21920"/>
</dbReference>
<evidence type="ECO:0000313" key="3">
    <source>
        <dbReference type="Proteomes" id="UP000243459"/>
    </source>
</evidence>
<reference evidence="3" key="1">
    <citation type="journal article" date="2017" name="Nat. Commun.">
        <title>The asparagus genome sheds light on the origin and evolution of a young Y chromosome.</title>
        <authorList>
            <person name="Harkess A."/>
            <person name="Zhou J."/>
            <person name="Xu C."/>
            <person name="Bowers J.E."/>
            <person name="Van der Hulst R."/>
            <person name="Ayyampalayam S."/>
            <person name="Mercati F."/>
            <person name="Riccardi P."/>
            <person name="McKain M.R."/>
            <person name="Kakrana A."/>
            <person name="Tang H."/>
            <person name="Ray J."/>
            <person name="Groenendijk J."/>
            <person name="Arikit S."/>
            <person name="Mathioni S.M."/>
            <person name="Nakano M."/>
            <person name="Shan H."/>
            <person name="Telgmann-Rauber A."/>
            <person name="Kanno A."/>
            <person name="Yue Z."/>
            <person name="Chen H."/>
            <person name="Li W."/>
            <person name="Chen Y."/>
            <person name="Xu X."/>
            <person name="Zhang Y."/>
            <person name="Luo S."/>
            <person name="Chen H."/>
            <person name="Gao J."/>
            <person name="Mao Z."/>
            <person name="Pires J.C."/>
            <person name="Luo M."/>
            <person name="Kudrna D."/>
            <person name="Wing R.A."/>
            <person name="Meyers B.C."/>
            <person name="Yi K."/>
            <person name="Kong H."/>
            <person name="Lavrijsen P."/>
            <person name="Sunseri F."/>
            <person name="Falavigna A."/>
            <person name="Ye Y."/>
            <person name="Leebens-Mack J.H."/>
            <person name="Chen G."/>
        </authorList>
    </citation>
    <scope>NUCLEOTIDE SEQUENCE [LARGE SCALE GENOMIC DNA]</scope>
    <source>
        <strain evidence="3">cv. DH0086</strain>
    </source>
</reference>
<name>A0A5P1F2T0_ASPOF</name>
<protein>
    <submittedName>
        <fullName evidence="2">Uncharacterized protein</fullName>
    </submittedName>
</protein>
<evidence type="ECO:0000256" key="1">
    <source>
        <dbReference type="SAM" id="MobiDB-lite"/>
    </source>
</evidence>
<organism evidence="2 3">
    <name type="scientific">Asparagus officinalis</name>
    <name type="common">Garden asparagus</name>
    <dbReference type="NCBI Taxonomy" id="4686"/>
    <lineage>
        <taxon>Eukaryota</taxon>
        <taxon>Viridiplantae</taxon>
        <taxon>Streptophyta</taxon>
        <taxon>Embryophyta</taxon>
        <taxon>Tracheophyta</taxon>
        <taxon>Spermatophyta</taxon>
        <taxon>Magnoliopsida</taxon>
        <taxon>Liliopsida</taxon>
        <taxon>Asparagales</taxon>
        <taxon>Asparagaceae</taxon>
        <taxon>Asparagoideae</taxon>
        <taxon>Asparagus</taxon>
    </lineage>
</organism>
<feature type="region of interest" description="Disordered" evidence="1">
    <location>
        <begin position="1"/>
        <end position="41"/>
    </location>
</feature>
<dbReference type="Proteomes" id="UP000243459">
    <property type="component" value="Chromosome 4"/>
</dbReference>
<dbReference type="InterPro" id="IPR011050">
    <property type="entry name" value="Pectin_lyase_fold/virulence"/>
</dbReference>
<proteinExistence type="predicted"/>
<evidence type="ECO:0000313" key="2">
    <source>
        <dbReference type="EMBL" id="ONK72676.1"/>
    </source>
</evidence>
<dbReference type="EMBL" id="CM007384">
    <property type="protein sequence ID" value="ONK72676.1"/>
    <property type="molecule type" value="Genomic_DNA"/>
</dbReference>
<dbReference type="Gene3D" id="2.160.20.10">
    <property type="entry name" value="Single-stranded right-handed beta-helix, Pectin lyase-like"/>
    <property type="match status" value="1"/>
</dbReference>
<accession>A0A5P1F2T0</accession>
<feature type="compositionally biased region" description="Basic residues" evidence="1">
    <location>
        <begin position="1"/>
        <end position="17"/>
    </location>
</feature>